<feature type="transmembrane region" description="Helical" evidence="6">
    <location>
        <begin position="360"/>
        <end position="385"/>
    </location>
</feature>
<dbReference type="PANTHER" id="PTHR30250">
    <property type="entry name" value="PST FAMILY PREDICTED COLANIC ACID TRANSPORTER"/>
    <property type="match status" value="1"/>
</dbReference>
<dbReference type="AlphaFoldDB" id="A5FN40"/>
<sequence>MLLSKKDVFWGYFAQIFSIASGVITLPLILRMLTKEEIGLNYLLITFGSLVSLFDFGFASQFGRNISYVFGGAQNLKKEGLEVLDSPTEINYRLLSTMIKTAQYVYRRIALVVLTTMLSLGTWYIYEVTDGFKSVDNAFIIWLFFSFSIFFDIFYSYYTSLLVGKGMIMESRKAIVYSKLVYILLAFVFLYMGFGLVGVVIANFVAPFFNRIISYRFFFTNDLRGKLDSYIITKEEKIKLFNIVWHNSRRLGLVFIGSYAINKFSLFLAGLYLPLSDIASYGLMLQLFGLVSAVAGTFFSINQSRFSVLRVNGKLDELLKEFAYSMNLYYVLFILGAFFIIFICPWFLTVIGANAKLPSLLIMGVFTVIVLLEGNHSNFSTLIVIKNEIPFVKPSLIAGGAIILGDYFSLAYTGWGILGLVLVQGLVQIAYANWKWPYVVCKEFRISFFMFIVIGAQESLIKLRRQQL</sequence>
<feature type="transmembrane region" description="Helical" evidence="6">
    <location>
        <begin position="42"/>
        <end position="62"/>
    </location>
</feature>
<dbReference type="InterPro" id="IPR048122">
    <property type="entry name" value="WZX-like"/>
</dbReference>
<evidence type="ECO:0000256" key="1">
    <source>
        <dbReference type="ARBA" id="ARBA00004651"/>
    </source>
</evidence>
<feature type="transmembrane region" description="Helical" evidence="6">
    <location>
        <begin position="251"/>
        <end position="272"/>
    </location>
</feature>
<dbReference type="PANTHER" id="PTHR30250:SF26">
    <property type="entry name" value="PSMA PROTEIN"/>
    <property type="match status" value="1"/>
</dbReference>
<evidence type="ECO:0000313" key="8">
    <source>
        <dbReference type="Proteomes" id="UP000006694"/>
    </source>
</evidence>
<feature type="transmembrane region" description="Helical" evidence="6">
    <location>
        <begin position="278"/>
        <end position="301"/>
    </location>
</feature>
<keyword evidence="2" id="KW-1003">Cell membrane</keyword>
<feature type="transmembrane region" description="Helical" evidence="6">
    <location>
        <begin position="328"/>
        <end position="348"/>
    </location>
</feature>
<dbReference type="InterPro" id="IPR050833">
    <property type="entry name" value="Poly_Biosynth_Transport"/>
</dbReference>
<dbReference type="KEGG" id="fjo:Fjoh_0345"/>
<dbReference type="Proteomes" id="UP000006694">
    <property type="component" value="Chromosome"/>
</dbReference>
<evidence type="ECO:0000256" key="4">
    <source>
        <dbReference type="ARBA" id="ARBA00022989"/>
    </source>
</evidence>
<keyword evidence="4 6" id="KW-1133">Transmembrane helix</keyword>
<feature type="transmembrane region" description="Helical" evidence="6">
    <location>
        <begin position="105"/>
        <end position="126"/>
    </location>
</feature>
<dbReference type="NCBIfam" id="NF041503">
    <property type="entry name" value="WZX_like"/>
    <property type="match status" value="1"/>
</dbReference>
<organism evidence="7 8">
    <name type="scientific">Flavobacterium johnsoniae (strain ATCC 17061 / DSM 2064 / JCM 8514 / BCRC 14874 / CCUG 350202 / NBRC 14942 / NCIMB 11054 / UW101)</name>
    <name type="common">Cytophaga johnsonae</name>
    <dbReference type="NCBI Taxonomy" id="376686"/>
    <lineage>
        <taxon>Bacteria</taxon>
        <taxon>Pseudomonadati</taxon>
        <taxon>Bacteroidota</taxon>
        <taxon>Flavobacteriia</taxon>
        <taxon>Flavobacteriales</taxon>
        <taxon>Flavobacteriaceae</taxon>
        <taxon>Flavobacterium</taxon>
    </lineage>
</organism>
<dbReference type="GeneID" id="31763209"/>
<dbReference type="HOGENOM" id="CLU_044198_0_0_10"/>
<evidence type="ECO:0000256" key="5">
    <source>
        <dbReference type="ARBA" id="ARBA00023136"/>
    </source>
</evidence>
<protein>
    <recommendedName>
        <fullName evidence="9">Polysaccharide biosynthesis protein</fullName>
    </recommendedName>
</protein>
<dbReference type="STRING" id="376686.Fjoh_0345"/>
<keyword evidence="3 6" id="KW-0812">Transmembrane</keyword>
<reference evidence="7 8" key="1">
    <citation type="journal article" date="2009" name="Appl. Environ. Microbiol.">
        <title>Novel features of the polysaccharide-digesting gliding bacterium Flavobacterium johnsoniae as revealed by genome sequence analysis.</title>
        <authorList>
            <person name="McBride M.J."/>
            <person name="Xie G."/>
            <person name="Martens E.C."/>
            <person name="Lapidus A."/>
            <person name="Henrissat B."/>
            <person name="Rhodes R.G."/>
            <person name="Goltsman E."/>
            <person name="Wang W."/>
            <person name="Xu J."/>
            <person name="Hunnicutt D.W."/>
            <person name="Staroscik A.M."/>
            <person name="Hoover T.R."/>
            <person name="Cheng Y.Q."/>
            <person name="Stein J.L."/>
        </authorList>
    </citation>
    <scope>NUCLEOTIDE SEQUENCE [LARGE SCALE GENOMIC DNA]</scope>
    <source>
        <strain evidence="8">ATCC 17061 / DSM 2064 / JCM 8514 / BCRC 14874 / CCUG 350202 / NBRC 14942 / NCIMB 11054 / UW101</strain>
    </source>
</reference>
<dbReference type="RefSeq" id="WP_012022451.1">
    <property type="nucleotide sequence ID" value="NC_009441.1"/>
</dbReference>
<keyword evidence="5 6" id="KW-0472">Membrane</keyword>
<proteinExistence type="predicted"/>
<dbReference type="eggNOG" id="COG2244">
    <property type="taxonomic scope" value="Bacteria"/>
</dbReference>
<keyword evidence="8" id="KW-1185">Reference proteome</keyword>
<evidence type="ECO:0008006" key="9">
    <source>
        <dbReference type="Google" id="ProtNLM"/>
    </source>
</evidence>
<evidence type="ECO:0000256" key="3">
    <source>
        <dbReference type="ARBA" id="ARBA00022692"/>
    </source>
</evidence>
<feature type="transmembrane region" description="Helical" evidence="6">
    <location>
        <begin position="180"/>
        <end position="206"/>
    </location>
</feature>
<dbReference type="GO" id="GO:0005886">
    <property type="term" value="C:plasma membrane"/>
    <property type="evidence" value="ECO:0007669"/>
    <property type="project" value="UniProtKB-SubCell"/>
</dbReference>
<feature type="transmembrane region" description="Helical" evidence="6">
    <location>
        <begin position="444"/>
        <end position="461"/>
    </location>
</feature>
<evidence type="ECO:0000256" key="2">
    <source>
        <dbReference type="ARBA" id="ARBA00022475"/>
    </source>
</evidence>
<comment type="subcellular location">
    <subcellularLocation>
        <location evidence="1">Cell membrane</location>
        <topology evidence="1">Multi-pass membrane protein</topology>
    </subcellularLocation>
</comment>
<feature type="transmembrane region" description="Helical" evidence="6">
    <location>
        <begin position="138"/>
        <end position="160"/>
    </location>
</feature>
<gene>
    <name evidence="7" type="ordered locus">Fjoh_0345</name>
</gene>
<feature type="transmembrane region" description="Helical" evidence="6">
    <location>
        <begin position="12"/>
        <end position="30"/>
    </location>
</feature>
<accession>A5FN40</accession>
<dbReference type="EMBL" id="CP000685">
    <property type="protein sequence ID" value="ABQ03381.1"/>
    <property type="molecule type" value="Genomic_DNA"/>
</dbReference>
<evidence type="ECO:0000313" key="7">
    <source>
        <dbReference type="EMBL" id="ABQ03381.1"/>
    </source>
</evidence>
<evidence type="ECO:0000256" key="6">
    <source>
        <dbReference type="SAM" id="Phobius"/>
    </source>
</evidence>
<name>A5FN40_FLAJ1</name>
<dbReference type="OrthoDB" id="2864264at2"/>
<feature type="transmembrane region" description="Helical" evidence="6">
    <location>
        <begin position="397"/>
        <end position="424"/>
    </location>
</feature>